<feature type="compositionally biased region" description="Polar residues" evidence="2">
    <location>
        <begin position="244"/>
        <end position="258"/>
    </location>
</feature>
<proteinExistence type="predicted"/>
<comment type="caution">
    <text evidence="3">The sequence shown here is derived from an EMBL/GenBank/DDBJ whole genome shotgun (WGS) entry which is preliminary data.</text>
</comment>
<gene>
    <name evidence="3" type="ORF">FRX31_030603</name>
</gene>
<name>A0A7J6V6I7_THATH</name>
<dbReference type="PANTHER" id="PTHR31286">
    <property type="entry name" value="GLYCINE-RICH CELL WALL STRUCTURAL PROTEIN 1.8-LIKE"/>
    <property type="match status" value="1"/>
</dbReference>
<dbReference type="InterPro" id="IPR040256">
    <property type="entry name" value="At4g02000-like"/>
</dbReference>
<feature type="compositionally biased region" description="Low complexity" evidence="2">
    <location>
        <begin position="279"/>
        <end position="290"/>
    </location>
</feature>
<reference evidence="3 4" key="1">
    <citation type="submission" date="2020-06" db="EMBL/GenBank/DDBJ databases">
        <title>Transcriptomic and genomic resources for Thalictrum thalictroides and T. hernandezii: Facilitating candidate gene discovery in an emerging model plant lineage.</title>
        <authorList>
            <person name="Arias T."/>
            <person name="Riano-Pachon D.M."/>
            <person name="Di Stilio V.S."/>
        </authorList>
    </citation>
    <scope>NUCLEOTIDE SEQUENCE [LARGE SCALE GENOMIC DNA]</scope>
    <source>
        <strain evidence="4">cv. WT478/WT964</strain>
        <tissue evidence="3">Leaves</tissue>
    </source>
</reference>
<dbReference type="PANTHER" id="PTHR31286:SF180">
    <property type="entry name" value="OS10G0362600 PROTEIN"/>
    <property type="match status" value="1"/>
</dbReference>
<sequence length="309" mass="35067">MKVYGDKMFTFEFSNEHDRKAVLDIGSFHVASQLFVVRPWKLFVEAETEELKTIPIWVLFKKLPIELWDRKGFSQVGSAIGRPLFADKPTEDRSRTSYARLCIEVDLKCKYPNHVDVVVDQKKVIRVAVEYNWRLTKCMECEVLGHNDVKCPKKQKVQAEKKAAIWLLKKEEEANLKEEEKVIEEKQTEVAIVEEKNEELGEKDISLTKKNEGAWQSPKSRHTCYHDTLEKGTQVVVVAGGNEGENSPTLNLDTVRTNQDTRGKDTRLKGQDAPKVTHGRGTTSQTSSGSNKLPVGASTHTLNSKKVTR</sequence>
<protein>
    <submittedName>
        <fullName evidence="3">Zinc knuckle (CCHC-type) family protein</fullName>
    </submittedName>
</protein>
<feature type="coiled-coil region" evidence="1">
    <location>
        <begin position="167"/>
        <end position="203"/>
    </location>
</feature>
<dbReference type="EMBL" id="JABWDY010038307">
    <property type="protein sequence ID" value="KAF5179810.1"/>
    <property type="molecule type" value="Genomic_DNA"/>
</dbReference>
<feature type="compositionally biased region" description="Basic and acidic residues" evidence="2">
    <location>
        <begin position="259"/>
        <end position="272"/>
    </location>
</feature>
<keyword evidence="1" id="KW-0175">Coiled coil</keyword>
<evidence type="ECO:0000313" key="3">
    <source>
        <dbReference type="EMBL" id="KAF5179810.1"/>
    </source>
</evidence>
<evidence type="ECO:0000256" key="2">
    <source>
        <dbReference type="SAM" id="MobiDB-lite"/>
    </source>
</evidence>
<evidence type="ECO:0000313" key="4">
    <source>
        <dbReference type="Proteomes" id="UP000554482"/>
    </source>
</evidence>
<accession>A0A7J6V6I7</accession>
<feature type="region of interest" description="Disordered" evidence="2">
    <location>
        <begin position="240"/>
        <end position="309"/>
    </location>
</feature>
<dbReference type="AlphaFoldDB" id="A0A7J6V6I7"/>
<evidence type="ECO:0000256" key="1">
    <source>
        <dbReference type="SAM" id="Coils"/>
    </source>
</evidence>
<dbReference type="Proteomes" id="UP000554482">
    <property type="component" value="Unassembled WGS sequence"/>
</dbReference>
<keyword evidence="4" id="KW-1185">Reference proteome</keyword>
<feature type="compositionally biased region" description="Polar residues" evidence="2">
    <location>
        <begin position="298"/>
        <end position="309"/>
    </location>
</feature>
<organism evidence="3 4">
    <name type="scientific">Thalictrum thalictroides</name>
    <name type="common">Rue-anemone</name>
    <name type="synonym">Anemone thalictroides</name>
    <dbReference type="NCBI Taxonomy" id="46969"/>
    <lineage>
        <taxon>Eukaryota</taxon>
        <taxon>Viridiplantae</taxon>
        <taxon>Streptophyta</taxon>
        <taxon>Embryophyta</taxon>
        <taxon>Tracheophyta</taxon>
        <taxon>Spermatophyta</taxon>
        <taxon>Magnoliopsida</taxon>
        <taxon>Ranunculales</taxon>
        <taxon>Ranunculaceae</taxon>
        <taxon>Thalictroideae</taxon>
        <taxon>Thalictrum</taxon>
    </lineage>
</organism>